<dbReference type="GO" id="GO:0004149">
    <property type="term" value="F:dihydrolipoyllysine-residue succinyltransferase activity"/>
    <property type="evidence" value="ECO:0007669"/>
    <property type="project" value="TreeGrafter"/>
</dbReference>
<evidence type="ECO:0000256" key="2">
    <source>
        <dbReference type="ARBA" id="ARBA00022823"/>
    </source>
</evidence>
<organism evidence="5 6">
    <name type="scientific">Saprolegnia parasitica (strain CBS 223.65)</name>
    <dbReference type="NCBI Taxonomy" id="695850"/>
    <lineage>
        <taxon>Eukaryota</taxon>
        <taxon>Sar</taxon>
        <taxon>Stramenopiles</taxon>
        <taxon>Oomycota</taxon>
        <taxon>Saprolegniomycetes</taxon>
        <taxon>Saprolegniales</taxon>
        <taxon>Saprolegniaceae</taxon>
        <taxon>Saprolegnia</taxon>
    </lineage>
</organism>
<dbReference type="InterPro" id="IPR003016">
    <property type="entry name" value="2-oxoA_DH_lipoyl-BS"/>
</dbReference>
<proteinExistence type="inferred from homology"/>
<dbReference type="GO" id="GO:0005739">
    <property type="term" value="C:mitochondrion"/>
    <property type="evidence" value="ECO:0007669"/>
    <property type="project" value="TreeGrafter"/>
</dbReference>
<keyword evidence="6" id="KW-1185">Reference proteome</keyword>
<sequence>MLHRVHAPLLRLARSSRALHSSAMRLMPEHIVKVPSMGDSISEGTVVDLKKQIGQHVEVDEVVMVLETDKVSVDVMSPVAGTLVKQFVELDQDVEVGRDLFVIDGDVKATVAASAPTPAAAPAAAPAPVVAPAAAPAAARHHEGARVPRIKFLGKRSLLAHPAPTSAAPSTLVVAPSSSADVLPFGSLPSRFARKPISKKEIHAINTAASFL</sequence>
<dbReference type="PANTHER" id="PTHR43416">
    <property type="entry name" value="DIHYDROLIPOYLLYSINE-RESIDUE SUCCINYLTRANSFERASE COMPONENT OF 2-OXOGLUTARATE DEHYDROGENASE COMPLEX, MITOCHONDRIAL-RELATED"/>
    <property type="match status" value="1"/>
</dbReference>
<reference evidence="5 6" key="1">
    <citation type="journal article" date="2013" name="PLoS Genet.">
        <title>Distinctive expansion of potential virulence genes in the genome of the oomycete fish pathogen Saprolegnia parasitica.</title>
        <authorList>
            <person name="Jiang R.H."/>
            <person name="de Bruijn I."/>
            <person name="Haas B.J."/>
            <person name="Belmonte R."/>
            <person name="Lobach L."/>
            <person name="Christie J."/>
            <person name="van den Ackerveken G."/>
            <person name="Bottin A."/>
            <person name="Bulone V."/>
            <person name="Diaz-Moreno S.M."/>
            <person name="Dumas B."/>
            <person name="Fan L."/>
            <person name="Gaulin E."/>
            <person name="Govers F."/>
            <person name="Grenville-Briggs L.J."/>
            <person name="Horner N.R."/>
            <person name="Levin J.Z."/>
            <person name="Mammella M."/>
            <person name="Meijer H.J."/>
            <person name="Morris P."/>
            <person name="Nusbaum C."/>
            <person name="Oome S."/>
            <person name="Phillips A.J."/>
            <person name="van Rooyen D."/>
            <person name="Rzeszutek E."/>
            <person name="Saraiva M."/>
            <person name="Secombes C.J."/>
            <person name="Seidl M.F."/>
            <person name="Snel B."/>
            <person name="Stassen J.H."/>
            <person name="Sykes S."/>
            <person name="Tripathy S."/>
            <person name="van den Berg H."/>
            <person name="Vega-Arreguin J.C."/>
            <person name="Wawra S."/>
            <person name="Young S.K."/>
            <person name="Zeng Q."/>
            <person name="Dieguez-Uribeondo J."/>
            <person name="Russ C."/>
            <person name="Tyler B.M."/>
            <person name="van West P."/>
        </authorList>
    </citation>
    <scope>NUCLEOTIDE SEQUENCE [LARGE SCALE GENOMIC DNA]</scope>
    <source>
        <strain evidence="5 6">CBS 223.65</strain>
    </source>
</reference>
<gene>
    <name evidence="5" type="ORF">SPRG_05470</name>
</gene>
<keyword evidence="2" id="KW-0450">Lipoyl</keyword>
<dbReference type="Proteomes" id="UP000030745">
    <property type="component" value="Unassembled WGS sequence"/>
</dbReference>
<comment type="similarity">
    <text evidence="1">Belongs to the 2-oxoacid dehydrogenase family.</text>
</comment>
<dbReference type="PANTHER" id="PTHR43416:SF5">
    <property type="entry name" value="DIHYDROLIPOYLLYSINE-RESIDUE SUCCINYLTRANSFERASE COMPONENT OF 2-OXOGLUTARATE DEHYDROGENASE COMPLEX, MITOCHONDRIAL"/>
    <property type="match status" value="1"/>
</dbReference>
<dbReference type="Gene3D" id="2.40.50.100">
    <property type="match status" value="1"/>
</dbReference>
<dbReference type="OMA" id="KKQIGQH"/>
<dbReference type="EMBL" id="KK583205">
    <property type="protein sequence ID" value="KDO29513.1"/>
    <property type="molecule type" value="Genomic_DNA"/>
</dbReference>
<evidence type="ECO:0000313" key="6">
    <source>
        <dbReference type="Proteomes" id="UP000030745"/>
    </source>
</evidence>
<name>A0A067CG73_SAPPC</name>
<dbReference type="OrthoDB" id="5391403at2759"/>
<protein>
    <recommendedName>
        <fullName evidence="4">Lipoyl-binding domain-containing protein</fullName>
    </recommendedName>
</protein>
<dbReference type="InterPro" id="IPR011053">
    <property type="entry name" value="Single_hybrid_motif"/>
</dbReference>
<dbReference type="InterPro" id="IPR000089">
    <property type="entry name" value="Biotin_lipoyl"/>
</dbReference>
<dbReference type="InterPro" id="IPR050537">
    <property type="entry name" value="2-oxoacid_dehydrogenase"/>
</dbReference>
<dbReference type="CDD" id="cd06849">
    <property type="entry name" value="lipoyl_domain"/>
    <property type="match status" value="1"/>
</dbReference>
<dbReference type="VEuPathDB" id="FungiDB:SPRG_05470"/>
<dbReference type="GO" id="GO:0006099">
    <property type="term" value="P:tricarboxylic acid cycle"/>
    <property type="evidence" value="ECO:0007669"/>
    <property type="project" value="TreeGrafter"/>
</dbReference>
<dbReference type="GeneID" id="24127862"/>
<feature type="domain" description="Lipoyl-binding" evidence="4">
    <location>
        <begin position="29"/>
        <end position="104"/>
    </location>
</feature>
<dbReference type="RefSeq" id="XP_012199579.1">
    <property type="nucleotide sequence ID" value="XM_012344189.1"/>
</dbReference>
<dbReference type="Pfam" id="PF00364">
    <property type="entry name" value="Biotin_lipoyl"/>
    <property type="match status" value="1"/>
</dbReference>
<evidence type="ECO:0000256" key="1">
    <source>
        <dbReference type="ARBA" id="ARBA00007317"/>
    </source>
</evidence>
<evidence type="ECO:0000313" key="5">
    <source>
        <dbReference type="EMBL" id="KDO29513.1"/>
    </source>
</evidence>
<evidence type="ECO:0000259" key="4">
    <source>
        <dbReference type="PROSITE" id="PS50968"/>
    </source>
</evidence>
<dbReference type="KEGG" id="spar:SPRG_05470"/>
<accession>A0A067CG73</accession>
<dbReference type="PROSITE" id="PS50968">
    <property type="entry name" value="BIOTINYL_LIPOYL"/>
    <property type="match status" value="1"/>
</dbReference>
<dbReference type="PROSITE" id="PS00189">
    <property type="entry name" value="LIPOYL"/>
    <property type="match status" value="1"/>
</dbReference>
<dbReference type="AlphaFoldDB" id="A0A067CG73"/>
<dbReference type="SUPFAM" id="SSF51230">
    <property type="entry name" value="Single hybrid motif"/>
    <property type="match status" value="1"/>
</dbReference>
<evidence type="ECO:0000256" key="3">
    <source>
        <dbReference type="ARBA" id="ARBA00022946"/>
    </source>
</evidence>
<keyword evidence="3" id="KW-0809">Transit peptide</keyword>
<dbReference type="STRING" id="695850.A0A067CG73"/>